<dbReference type="SUPFAM" id="SSF53155">
    <property type="entry name" value="Methylated DNA-protein cysteine methyltransferase domain"/>
    <property type="match status" value="1"/>
</dbReference>
<dbReference type="Pfam" id="PF02805">
    <property type="entry name" value="Ada_Zn_binding"/>
    <property type="match status" value="1"/>
</dbReference>
<comment type="catalytic activity">
    <reaction evidence="11 12">
        <text>a 6-O-methyl-2'-deoxyguanosine in DNA + L-cysteinyl-[protein] = S-methyl-L-cysteinyl-[protein] + a 2'-deoxyguanosine in DNA</text>
        <dbReference type="Rhea" id="RHEA:24000"/>
        <dbReference type="Rhea" id="RHEA-COMP:10131"/>
        <dbReference type="Rhea" id="RHEA-COMP:10132"/>
        <dbReference type="Rhea" id="RHEA-COMP:11367"/>
        <dbReference type="Rhea" id="RHEA-COMP:11368"/>
        <dbReference type="ChEBI" id="CHEBI:29950"/>
        <dbReference type="ChEBI" id="CHEBI:82612"/>
        <dbReference type="ChEBI" id="CHEBI:85445"/>
        <dbReference type="ChEBI" id="CHEBI:85448"/>
        <dbReference type="EC" id="2.1.1.63"/>
    </reaction>
</comment>
<proteinExistence type="inferred from homology"/>
<evidence type="ECO:0000256" key="4">
    <source>
        <dbReference type="ARBA" id="ARBA00022603"/>
    </source>
</evidence>
<evidence type="ECO:0000256" key="5">
    <source>
        <dbReference type="ARBA" id="ARBA00022679"/>
    </source>
</evidence>
<dbReference type="InterPro" id="IPR036631">
    <property type="entry name" value="MGMT_N_sf"/>
</dbReference>
<evidence type="ECO:0000313" key="15">
    <source>
        <dbReference type="Proteomes" id="UP000004682"/>
    </source>
</evidence>
<dbReference type="Proteomes" id="UP000004682">
    <property type="component" value="Unassembled WGS sequence"/>
</dbReference>
<evidence type="ECO:0000256" key="11">
    <source>
        <dbReference type="ARBA" id="ARBA00049348"/>
    </source>
</evidence>
<comment type="subcellular location">
    <subcellularLocation>
        <location evidence="12">Cytoplasm</location>
    </subcellularLocation>
</comment>
<evidence type="ECO:0000256" key="7">
    <source>
        <dbReference type="ARBA" id="ARBA00023015"/>
    </source>
</evidence>
<dbReference type="Pfam" id="PF12833">
    <property type="entry name" value="HTH_18"/>
    <property type="match status" value="1"/>
</dbReference>
<comment type="similarity">
    <text evidence="12">Belongs to the MGMT family.</text>
</comment>
<dbReference type="PIRSF" id="PIRSF000409">
    <property type="entry name" value="Ada"/>
    <property type="match status" value="1"/>
</dbReference>
<dbReference type="HAMAP" id="MF_00772">
    <property type="entry name" value="OGT"/>
    <property type="match status" value="1"/>
</dbReference>
<dbReference type="Gene3D" id="1.10.10.10">
    <property type="entry name" value="Winged helix-like DNA-binding domain superfamily/Winged helix DNA-binding domain"/>
    <property type="match status" value="1"/>
</dbReference>
<dbReference type="CDD" id="cd06445">
    <property type="entry name" value="ATase"/>
    <property type="match status" value="1"/>
</dbReference>
<evidence type="ECO:0000256" key="9">
    <source>
        <dbReference type="ARBA" id="ARBA00023163"/>
    </source>
</evidence>
<comment type="function">
    <text evidence="12">Involved in the cellular defense against the biological effects of O6-methylguanine (O6-MeG) and O4-methylthymine (O4-MeT) in DNA. Repairs the methylated nucleobase in DNA by stoichiometrically transferring the methyl group to a cysteine residue in the enzyme. This is a suicide reaction: the enzyme is irreversibly inactivated.</text>
</comment>
<evidence type="ECO:0000256" key="10">
    <source>
        <dbReference type="ARBA" id="ARBA00023204"/>
    </source>
</evidence>
<dbReference type="PROSITE" id="PS00374">
    <property type="entry name" value="MGMT"/>
    <property type="match status" value="1"/>
</dbReference>
<accession>A0ABN0GB08</accession>
<dbReference type="EC" id="2.1.1.63" evidence="12"/>
<keyword evidence="4 12" id="KW-0489">Methyltransferase</keyword>
<comment type="miscellaneous">
    <text evidence="12">This enzyme catalyzes only one turnover and therefore is not strictly catalytic. According to one definition, an enzyme is a biocatalyst that acts repeatedly and over many reaction cycles.</text>
</comment>
<keyword evidence="9" id="KW-0804">Transcription</keyword>
<feature type="active site" description="Nucleophile; methyl group acceptor" evidence="12">
    <location>
        <position position="326"/>
    </location>
</feature>
<keyword evidence="7" id="KW-0805">Transcription regulation</keyword>
<comment type="catalytic activity">
    <reaction evidence="1 12">
        <text>a 4-O-methyl-thymidine in DNA + L-cysteinyl-[protein] = a thymidine in DNA + S-methyl-L-cysteinyl-[protein]</text>
        <dbReference type="Rhea" id="RHEA:53428"/>
        <dbReference type="Rhea" id="RHEA-COMP:10131"/>
        <dbReference type="Rhea" id="RHEA-COMP:10132"/>
        <dbReference type="Rhea" id="RHEA-COMP:13555"/>
        <dbReference type="Rhea" id="RHEA-COMP:13556"/>
        <dbReference type="ChEBI" id="CHEBI:29950"/>
        <dbReference type="ChEBI" id="CHEBI:82612"/>
        <dbReference type="ChEBI" id="CHEBI:137386"/>
        <dbReference type="ChEBI" id="CHEBI:137387"/>
        <dbReference type="EC" id="2.1.1.63"/>
    </reaction>
</comment>
<comment type="cofactor">
    <cofactor evidence="2">
        <name>Zn(2+)</name>
        <dbReference type="ChEBI" id="CHEBI:29105"/>
    </cofactor>
</comment>
<dbReference type="InterPro" id="IPR014048">
    <property type="entry name" value="MethylDNA_cys_MeTrfase_DNA-bd"/>
</dbReference>
<dbReference type="InterPro" id="IPR035451">
    <property type="entry name" value="Ada-like_dom_sf"/>
</dbReference>
<gene>
    <name evidence="14" type="ORF">A33K_12868</name>
</gene>
<evidence type="ECO:0000256" key="8">
    <source>
        <dbReference type="ARBA" id="ARBA00023159"/>
    </source>
</evidence>
<dbReference type="InterPro" id="IPR004026">
    <property type="entry name" value="Ada_DNA_repair_Zn-bd"/>
</dbReference>
<keyword evidence="3 12" id="KW-0963">Cytoplasm</keyword>
<keyword evidence="5 12" id="KW-0808">Transferase</keyword>
<dbReference type="Pfam" id="PF01035">
    <property type="entry name" value="DNA_binding_1"/>
    <property type="match status" value="1"/>
</dbReference>
<evidence type="ECO:0000256" key="2">
    <source>
        <dbReference type="ARBA" id="ARBA00001947"/>
    </source>
</evidence>
<organism evidence="14 15">
    <name type="scientific">Burkholderia humptydooensis MSMB43</name>
    <dbReference type="NCBI Taxonomy" id="441157"/>
    <lineage>
        <taxon>Bacteria</taxon>
        <taxon>Pseudomonadati</taxon>
        <taxon>Pseudomonadota</taxon>
        <taxon>Betaproteobacteria</taxon>
        <taxon>Burkholderiales</taxon>
        <taxon>Burkholderiaceae</taxon>
        <taxon>Burkholderia</taxon>
        <taxon>pseudomallei group</taxon>
    </lineage>
</organism>
<feature type="domain" description="HTH araC/xylS-type" evidence="13">
    <location>
        <begin position="116"/>
        <end position="189"/>
    </location>
</feature>
<dbReference type="EMBL" id="JH692061">
    <property type="protein sequence ID" value="EIP89289.1"/>
    <property type="molecule type" value="Genomic_DNA"/>
</dbReference>
<keyword evidence="10 12" id="KW-0234">DNA repair</keyword>
<dbReference type="GO" id="GO:0032259">
    <property type="term" value="P:methylation"/>
    <property type="evidence" value="ECO:0007669"/>
    <property type="project" value="UniProtKB-KW"/>
</dbReference>
<dbReference type="Gene3D" id="3.30.160.70">
    <property type="entry name" value="Methylated DNA-protein cysteine methyltransferase domain"/>
    <property type="match status" value="1"/>
</dbReference>
<evidence type="ECO:0000256" key="3">
    <source>
        <dbReference type="ARBA" id="ARBA00022490"/>
    </source>
</evidence>
<dbReference type="PROSITE" id="PS01124">
    <property type="entry name" value="HTH_ARAC_FAMILY_2"/>
    <property type="match status" value="1"/>
</dbReference>
<sequence>MHPLEPAMRIADPRLADVCYRALVERSPEYAGMFFVGVKTTSVFCISTCRARKPKRENVEFFTTFDDALAAGYRPCKICRPTRPASEPPAAVARALALVGAHPHERISDDALRAHGIGPESLRRWFARHYGMTFHAYQRMLRIDAARQTMRDGARATDAAFDAGYGSLSGFAHTFRKIFGDTPMQGAHANTIVTARFTTPLGPMFVGATDNGVCLLEFVDRRTLATEFADLERLLGARVLVGENRHTRQAQQEIAEYFAGARQRFDVVLDAPGTAFQRAAWRQLLTVPYARTASYQEQARKLGSPLAVRAVAAANGANRISIIVPCHRIIGKDGSLTGYGGGLERKRWLLEHERRHADVPLEAAESGRSGQFA</sequence>
<dbReference type="NCBIfam" id="TIGR00589">
    <property type="entry name" value="ogt"/>
    <property type="match status" value="1"/>
</dbReference>
<evidence type="ECO:0000256" key="1">
    <source>
        <dbReference type="ARBA" id="ARBA00001286"/>
    </source>
</evidence>
<evidence type="ECO:0000313" key="14">
    <source>
        <dbReference type="EMBL" id="EIP89289.1"/>
    </source>
</evidence>
<evidence type="ECO:0000259" key="13">
    <source>
        <dbReference type="PROSITE" id="PS01124"/>
    </source>
</evidence>
<dbReference type="SMART" id="SM00342">
    <property type="entry name" value="HTH_ARAC"/>
    <property type="match status" value="1"/>
</dbReference>
<reference evidence="15" key="1">
    <citation type="journal article" date="2012" name="J. Bacteriol.">
        <title>Revised Genome Sequence of Burkholderia thailandensis MSMB43 with Improved Annotation.</title>
        <authorList>
            <person name="Zhuo Y."/>
            <person name="Liu L."/>
            <person name="Wang Q."/>
            <person name="Liu X."/>
            <person name="Ren B."/>
            <person name="Liu M."/>
            <person name="Ni P."/>
            <person name="Cheng Y.Q."/>
            <person name="Zhang L."/>
        </authorList>
    </citation>
    <scope>NUCLEOTIDE SEQUENCE [LARGE SCALE GENOMIC DNA]</scope>
    <source>
        <strain evidence="15">MSMB43</strain>
    </source>
</reference>
<dbReference type="PANTHER" id="PTHR10815:SF5">
    <property type="entry name" value="METHYLATED-DNA--PROTEIN-CYSTEINE METHYLTRANSFERASE"/>
    <property type="match status" value="1"/>
</dbReference>
<evidence type="ECO:0000256" key="12">
    <source>
        <dbReference type="HAMAP-Rule" id="MF_00772"/>
    </source>
</evidence>
<protein>
    <recommendedName>
        <fullName evidence="12">Methylated-DNA--protein-cysteine methyltransferase</fullName>
        <ecNumber evidence="12">2.1.1.63</ecNumber>
    </recommendedName>
    <alternativeName>
        <fullName evidence="12">6-O-methylguanine-DNA methyltransferase</fullName>
        <shortName evidence="12">MGMT</shortName>
    </alternativeName>
    <alternativeName>
        <fullName evidence="12">O-6-methylguanine-DNA-alkyltransferase</fullName>
    </alternativeName>
</protein>
<dbReference type="SUPFAM" id="SSF46767">
    <property type="entry name" value="Methylated DNA-protein cysteine methyltransferase, C-terminal domain"/>
    <property type="match status" value="1"/>
</dbReference>
<keyword evidence="6 12" id="KW-0227">DNA damage</keyword>
<dbReference type="Gene3D" id="1.10.10.60">
    <property type="entry name" value="Homeodomain-like"/>
    <property type="match status" value="1"/>
</dbReference>
<evidence type="ECO:0000256" key="6">
    <source>
        <dbReference type="ARBA" id="ARBA00022763"/>
    </source>
</evidence>
<dbReference type="SUPFAM" id="SSF46689">
    <property type="entry name" value="Homeodomain-like"/>
    <property type="match status" value="1"/>
</dbReference>
<dbReference type="InterPro" id="IPR016221">
    <property type="entry name" value="Bifunct_regulatory_prot_Ada"/>
</dbReference>
<dbReference type="InterPro" id="IPR023546">
    <property type="entry name" value="MGMT"/>
</dbReference>
<dbReference type="PANTHER" id="PTHR10815">
    <property type="entry name" value="METHYLATED-DNA--PROTEIN-CYSTEINE METHYLTRANSFERASE"/>
    <property type="match status" value="1"/>
</dbReference>
<dbReference type="GO" id="GO:0008168">
    <property type="term" value="F:methyltransferase activity"/>
    <property type="evidence" value="ECO:0007669"/>
    <property type="project" value="UniProtKB-KW"/>
</dbReference>
<keyword evidence="8" id="KW-0010">Activator</keyword>
<name>A0ABN0GB08_9BURK</name>
<dbReference type="InterPro" id="IPR009057">
    <property type="entry name" value="Homeodomain-like_sf"/>
</dbReference>
<dbReference type="InterPro" id="IPR036388">
    <property type="entry name" value="WH-like_DNA-bd_sf"/>
</dbReference>
<dbReference type="InterPro" id="IPR001497">
    <property type="entry name" value="MethylDNA_cys_MeTrfase_AS"/>
</dbReference>
<keyword evidence="15" id="KW-1185">Reference proteome</keyword>
<dbReference type="InterPro" id="IPR018060">
    <property type="entry name" value="HTH_AraC"/>
</dbReference>
<dbReference type="SUPFAM" id="SSF57884">
    <property type="entry name" value="Ada DNA repair protein, N-terminal domain (N-Ada 10)"/>
    <property type="match status" value="1"/>
</dbReference>
<dbReference type="Gene3D" id="3.40.10.10">
    <property type="entry name" value="DNA Methylphosphotriester Repair Domain"/>
    <property type="match status" value="1"/>
</dbReference>
<dbReference type="InterPro" id="IPR036217">
    <property type="entry name" value="MethylDNA_cys_MeTrfase_DNAb"/>
</dbReference>